<gene>
    <name evidence="2" type="ORF">CVLEPA_LOCUS18908</name>
</gene>
<keyword evidence="3" id="KW-1185">Reference proteome</keyword>
<dbReference type="SUPFAM" id="SSF56019">
    <property type="entry name" value="The spindle assembly checkpoint protein mad2"/>
    <property type="match status" value="1"/>
</dbReference>
<dbReference type="Pfam" id="PF02301">
    <property type="entry name" value="HORMA"/>
    <property type="match status" value="1"/>
</dbReference>
<protein>
    <recommendedName>
        <fullName evidence="1">HORMA domain-containing protein</fullName>
    </recommendedName>
</protein>
<reference evidence="2 3" key="1">
    <citation type="submission" date="2024-02" db="EMBL/GenBank/DDBJ databases">
        <authorList>
            <person name="Daric V."/>
            <person name="Darras S."/>
        </authorList>
    </citation>
    <scope>NUCLEOTIDE SEQUENCE [LARGE SCALE GENOMIC DNA]</scope>
</reference>
<accession>A0ABP0G4Y4</accession>
<dbReference type="Gene3D" id="3.30.900.10">
    <property type="entry name" value="HORMA domain"/>
    <property type="match status" value="1"/>
</dbReference>
<dbReference type="PANTHER" id="PTHR11842:SF10">
    <property type="entry name" value="MITOTIC SPINDLE ASSEMBLY CHECKPOINT PROTEIN MAD2B"/>
    <property type="match status" value="1"/>
</dbReference>
<dbReference type="PROSITE" id="PS50815">
    <property type="entry name" value="HORMA"/>
    <property type="match status" value="1"/>
</dbReference>
<organism evidence="2 3">
    <name type="scientific">Clavelina lepadiformis</name>
    <name type="common">Light-bulb sea squirt</name>
    <name type="synonym">Ascidia lepadiformis</name>
    <dbReference type="NCBI Taxonomy" id="159417"/>
    <lineage>
        <taxon>Eukaryota</taxon>
        <taxon>Metazoa</taxon>
        <taxon>Chordata</taxon>
        <taxon>Tunicata</taxon>
        <taxon>Ascidiacea</taxon>
        <taxon>Aplousobranchia</taxon>
        <taxon>Clavelinidae</taxon>
        <taxon>Clavelina</taxon>
    </lineage>
</organism>
<dbReference type="InterPro" id="IPR003511">
    <property type="entry name" value="HORMA_dom"/>
</dbReference>
<dbReference type="InterPro" id="IPR045091">
    <property type="entry name" value="Mad2-like"/>
</dbReference>
<evidence type="ECO:0000313" key="3">
    <source>
        <dbReference type="Proteomes" id="UP001642483"/>
    </source>
</evidence>
<sequence>MDVDIDEDDDEEFFPLNQEQAALKPAPSLARVSPIDFPPSSPIVSSPPTPPLKLVTNEDNTLTEASLKDLSSHVTCDFLEVAIHQILYYRKLYPRGVFSKRKKYDVPVFIAWHPGLRDYIKNVVKSLKPLVAENVIRRVVLNILTDDKPVEKFVFELNNVTASGNISEDEYMINIEVSLRDALLRISSYDGKFEYDSKSSRFEVIVHVQGGSALDLIYESNPKLKWVQEDVDEPKNEKLVPLKSLTDSPFMKMQLFVLQAPNCS</sequence>
<name>A0ABP0G4Y4_CLALP</name>
<dbReference type="PANTHER" id="PTHR11842">
    <property type="entry name" value="MITOTIC SPINDLE ASSEMBLY CHECKPOINT PROTEIN MAD2"/>
    <property type="match status" value="1"/>
</dbReference>
<evidence type="ECO:0000313" key="2">
    <source>
        <dbReference type="EMBL" id="CAK8686872.1"/>
    </source>
</evidence>
<feature type="domain" description="HORMA" evidence="1">
    <location>
        <begin position="69"/>
        <end position="257"/>
    </location>
</feature>
<dbReference type="EMBL" id="CAWYQH010000103">
    <property type="protein sequence ID" value="CAK8686872.1"/>
    <property type="molecule type" value="Genomic_DNA"/>
</dbReference>
<proteinExistence type="predicted"/>
<evidence type="ECO:0000259" key="1">
    <source>
        <dbReference type="PROSITE" id="PS50815"/>
    </source>
</evidence>
<dbReference type="InterPro" id="IPR036570">
    <property type="entry name" value="HORMA_dom_sf"/>
</dbReference>
<dbReference type="Proteomes" id="UP001642483">
    <property type="component" value="Unassembled WGS sequence"/>
</dbReference>
<comment type="caution">
    <text evidence="2">The sequence shown here is derived from an EMBL/GenBank/DDBJ whole genome shotgun (WGS) entry which is preliminary data.</text>
</comment>